<organism evidence="5 6">
    <name type="scientific">Amycolatopsis albidoflavus</name>
    <dbReference type="NCBI Taxonomy" id="102226"/>
    <lineage>
        <taxon>Bacteria</taxon>
        <taxon>Bacillati</taxon>
        <taxon>Actinomycetota</taxon>
        <taxon>Actinomycetes</taxon>
        <taxon>Pseudonocardiales</taxon>
        <taxon>Pseudonocardiaceae</taxon>
        <taxon>Amycolatopsis</taxon>
    </lineage>
</organism>
<evidence type="ECO:0000256" key="2">
    <source>
        <dbReference type="ARBA" id="ARBA00023125"/>
    </source>
</evidence>
<dbReference type="Pfam" id="PF07729">
    <property type="entry name" value="FCD"/>
    <property type="match status" value="1"/>
</dbReference>
<dbReference type="SMART" id="SM00345">
    <property type="entry name" value="HTH_GNTR"/>
    <property type="match status" value="1"/>
</dbReference>
<dbReference type="Proteomes" id="UP001597542">
    <property type="component" value="Unassembled WGS sequence"/>
</dbReference>
<accession>A0ABW5I0E7</accession>
<dbReference type="InterPro" id="IPR011711">
    <property type="entry name" value="GntR_C"/>
</dbReference>
<dbReference type="Gene3D" id="1.10.10.10">
    <property type="entry name" value="Winged helix-like DNA-binding domain superfamily/Winged helix DNA-binding domain"/>
    <property type="match status" value="1"/>
</dbReference>
<keyword evidence="1" id="KW-0805">Transcription regulation</keyword>
<dbReference type="InterPro" id="IPR036390">
    <property type="entry name" value="WH_DNA-bd_sf"/>
</dbReference>
<dbReference type="CDD" id="cd07377">
    <property type="entry name" value="WHTH_GntR"/>
    <property type="match status" value="1"/>
</dbReference>
<dbReference type="SMART" id="SM00895">
    <property type="entry name" value="FCD"/>
    <property type="match status" value="1"/>
</dbReference>
<dbReference type="SUPFAM" id="SSF46785">
    <property type="entry name" value="Winged helix' DNA-binding domain"/>
    <property type="match status" value="1"/>
</dbReference>
<dbReference type="Gene3D" id="1.20.120.530">
    <property type="entry name" value="GntR ligand-binding domain-like"/>
    <property type="match status" value="1"/>
</dbReference>
<sequence length="262" mass="28574">MTSGRRGPPPELARVRRVSVVDSLVEEMTRKILGGEWPPGTALPSLRHFAASAGVSMLTVREAVRTLQARGWVETRQGVGTFVLEPSATRFVPWQLGASDAAEYRELVEAREAIESTIIALAARRRTAAELAVLTDLVDRMAVVLTDRDRFLEADAAFHVALAEAAHNRILLRSMLAIRVPLRRLMADRLLEELTEHGDLSRSWEDHRAIASAVRAGVPEPGCAALARIAARARSYVSYVDSTLPGLPSRGPGNRATDDSGR</sequence>
<evidence type="ECO:0000256" key="3">
    <source>
        <dbReference type="ARBA" id="ARBA00023163"/>
    </source>
</evidence>
<gene>
    <name evidence="5" type="ORF">ACFSUT_17910</name>
</gene>
<name>A0ABW5I0E7_9PSEU</name>
<comment type="caution">
    <text evidence="5">The sequence shown here is derived from an EMBL/GenBank/DDBJ whole genome shotgun (WGS) entry which is preliminary data.</text>
</comment>
<keyword evidence="6" id="KW-1185">Reference proteome</keyword>
<dbReference type="InterPro" id="IPR000524">
    <property type="entry name" value="Tscrpt_reg_HTH_GntR"/>
</dbReference>
<protein>
    <submittedName>
        <fullName evidence="5">FadR/GntR family transcriptional regulator</fullName>
    </submittedName>
</protein>
<dbReference type="Pfam" id="PF00392">
    <property type="entry name" value="GntR"/>
    <property type="match status" value="1"/>
</dbReference>
<evidence type="ECO:0000256" key="1">
    <source>
        <dbReference type="ARBA" id="ARBA00023015"/>
    </source>
</evidence>
<evidence type="ECO:0000259" key="4">
    <source>
        <dbReference type="PROSITE" id="PS50949"/>
    </source>
</evidence>
<dbReference type="EMBL" id="JBHUKQ010000011">
    <property type="protein sequence ID" value="MFD2482168.1"/>
    <property type="molecule type" value="Genomic_DNA"/>
</dbReference>
<proteinExistence type="predicted"/>
<dbReference type="SUPFAM" id="SSF48008">
    <property type="entry name" value="GntR ligand-binding domain-like"/>
    <property type="match status" value="1"/>
</dbReference>
<evidence type="ECO:0000313" key="6">
    <source>
        <dbReference type="Proteomes" id="UP001597542"/>
    </source>
</evidence>
<dbReference type="PROSITE" id="PS50949">
    <property type="entry name" value="HTH_GNTR"/>
    <property type="match status" value="1"/>
</dbReference>
<dbReference type="PANTHER" id="PTHR43537">
    <property type="entry name" value="TRANSCRIPTIONAL REGULATOR, GNTR FAMILY"/>
    <property type="match status" value="1"/>
</dbReference>
<dbReference type="PANTHER" id="PTHR43537:SF5">
    <property type="entry name" value="UXU OPERON TRANSCRIPTIONAL REGULATOR"/>
    <property type="match status" value="1"/>
</dbReference>
<dbReference type="InterPro" id="IPR008920">
    <property type="entry name" value="TF_FadR/GntR_C"/>
</dbReference>
<keyword evidence="3" id="KW-0804">Transcription</keyword>
<keyword evidence="2" id="KW-0238">DNA-binding</keyword>
<reference evidence="6" key="1">
    <citation type="journal article" date="2019" name="Int. J. Syst. Evol. Microbiol.">
        <title>The Global Catalogue of Microorganisms (GCM) 10K type strain sequencing project: providing services to taxonomists for standard genome sequencing and annotation.</title>
        <authorList>
            <consortium name="The Broad Institute Genomics Platform"/>
            <consortium name="The Broad Institute Genome Sequencing Center for Infectious Disease"/>
            <person name="Wu L."/>
            <person name="Ma J."/>
        </authorList>
    </citation>
    <scope>NUCLEOTIDE SEQUENCE [LARGE SCALE GENOMIC DNA]</scope>
    <source>
        <strain evidence="6">CGMCC 4.7638</strain>
    </source>
</reference>
<dbReference type="RefSeq" id="WP_344279714.1">
    <property type="nucleotide sequence ID" value="NZ_BAAAHV010000016.1"/>
</dbReference>
<dbReference type="InterPro" id="IPR036388">
    <property type="entry name" value="WH-like_DNA-bd_sf"/>
</dbReference>
<feature type="domain" description="HTH gntR-type" evidence="4">
    <location>
        <begin position="18"/>
        <end position="86"/>
    </location>
</feature>
<evidence type="ECO:0000313" key="5">
    <source>
        <dbReference type="EMBL" id="MFD2482168.1"/>
    </source>
</evidence>